<dbReference type="EMBL" id="JAEQMY010000012">
    <property type="protein sequence ID" value="MBL0404397.1"/>
    <property type="molecule type" value="Genomic_DNA"/>
</dbReference>
<comment type="caution">
    <text evidence="1">The sequence shown here is derived from an EMBL/GenBank/DDBJ whole genome shotgun (WGS) entry which is preliminary data.</text>
</comment>
<dbReference type="InterPro" id="IPR023606">
    <property type="entry name" value="CoA-Trfase_III_dom_1_sf"/>
</dbReference>
<dbReference type="InterPro" id="IPR044855">
    <property type="entry name" value="CoA-Trfase_III_dom3_sf"/>
</dbReference>
<evidence type="ECO:0000313" key="1">
    <source>
        <dbReference type="EMBL" id="MBL0404397.1"/>
    </source>
</evidence>
<keyword evidence="1" id="KW-0808">Transferase</keyword>
<dbReference type="AlphaFoldDB" id="A0A936ZC72"/>
<dbReference type="GO" id="GO:0016740">
    <property type="term" value="F:transferase activity"/>
    <property type="evidence" value="ECO:0007669"/>
    <property type="project" value="UniProtKB-KW"/>
</dbReference>
<sequence length="407" mass="44124">MYDHLKTLRVVEGASFIAAPSCGLHLAQLGAEVIRFDQIGGGPDIHRWPRIPGGPSLYWEGLNKGKKSIALDLTRPEGRELAVRLATAPGENGGIFLTNYPVDGFLSHDQLRMTRPDLITVRVMGWPDGTPALDYTVNCAIGVPAMTGPSSLKGPVNHVLPAWDLLTGAYAAFSLLAAERRRRETGQGEEVRVPLGDVAMATLGNLGQVAEVLIGGSDRPRTDNDIFGAFGRDFITRDGRRLMIVAITAKQWKGLVRALDIQEQISSLEAELGLSFAVDEGLRFEHRGRLNPIVAAAVARRDSNELTSGFDAAGVCWGPYRTLKAALEQDERLSPRNPVFSEVEHPSGHRYLTPGYAATMTGHSRQAPACAPRLGEHTEQVLAEVLRLTDGEIADLHDRRIVAGPAE</sequence>
<dbReference type="RefSeq" id="WP_202059045.1">
    <property type="nucleotide sequence ID" value="NZ_JAEQMY010000012.1"/>
</dbReference>
<dbReference type="InterPro" id="IPR050509">
    <property type="entry name" value="CoA-transferase_III"/>
</dbReference>
<proteinExistence type="predicted"/>
<dbReference type="InterPro" id="IPR003673">
    <property type="entry name" value="CoA-Trfase_fam_III"/>
</dbReference>
<reference evidence="1" key="1">
    <citation type="submission" date="2021-01" db="EMBL/GenBank/DDBJ databases">
        <title>Microvirga sp.</title>
        <authorList>
            <person name="Kim M.K."/>
        </authorList>
    </citation>
    <scope>NUCLEOTIDE SEQUENCE</scope>
    <source>
        <strain evidence="1">5420S-16</strain>
    </source>
</reference>
<dbReference type="Proteomes" id="UP000605848">
    <property type="component" value="Unassembled WGS sequence"/>
</dbReference>
<dbReference type="PANTHER" id="PTHR48228:SF5">
    <property type="entry name" value="ALPHA-METHYLACYL-COA RACEMASE"/>
    <property type="match status" value="1"/>
</dbReference>
<accession>A0A936ZC72</accession>
<protein>
    <submittedName>
        <fullName evidence="1">CoA transferase</fullName>
    </submittedName>
</protein>
<dbReference type="Gene3D" id="3.30.1540.10">
    <property type="entry name" value="formyl-coa transferase, domain 3"/>
    <property type="match status" value="1"/>
</dbReference>
<dbReference type="PANTHER" id="PTHR48228">
    <property type="entry name" value="SUCCINYL-COA--D-CITRAMALATE COA-TRANSFERASE"/>
    <property type="match status" value="1"/>
</dbReference>
<evidence type="ECO:0000313" key="2">
    <source>
        <dbReference type="Proteomes" id="UP000605848"/>
    </source>
</evidence>
<dbReference type="SUPFAM" id="SSF89796">
    <property type="entry name" value="CoA-transferase family III (CaiB/BaiF)"/>
    <property type="match status" value="1"/>
</dbReference>
<dbReference type="Pfam" id="PF02515">
    <property type="entry name" value="CoA_transf_3"/>
    <property type="match status" value="1"/>
</dbReference>
<gene>
    <name evidence="1" type="ORF">JKG68_10490</name>
</gene>
<organism evidence="1 2">
    <name type="scientific">Microvirga aerilata</name>
    <dbReference type="NCBI Taxonomy" id="670292"/>
    <lineage>
        <taxon>Bacteria</taxon>
        <taxon>Pseudomonadati</taxon>
        <taxon>Pseudomonadota</taxon>
        <taxon>Alphaproteobacteria</taxon>
        <taxon>Hyphomicrobiales</taxon>
        <taxon>Methylobacteriaceae</taxon>
        <taxon>Microvirga</taxon>
    </lineage>
</organism>
<dbReference type="Gene3D" id="3.40.50.10540">
    <property type="entry name" value="Crotonobetainyl-coa:carnitine coa-transferase, domain 1"/>
    <property type="match status" value="1"/>
</dbReference>
<keyword evidence="2" id="KW-1185">Reference proteome</keyword>
<name>A0A936ZC72_9HYPH</name>